<name>A0A0F8Y9J7_9ZZZZ</name>
<dbReference type="Pfam" id="PF03161">
    <property type="entry name" value="LAGLIDADG_2"/>
    <property type="match status" value="1"/>
</dbReference>
<sequence>GSILTIELTTPDGKKIFPYEYLRDNMTGEGLAYWYCDDGYIYNRTSRICTYGYSYEEQKLVSKFLQEKFKIDSSIDHRKTRGDYYIRLKIKETQDFISIIRPYMIESMKYKIGEKKK</sequence>
<feature type="domain" description="Homing endonuclease LAGLIDADG" evidence="1">
    <location>
        <begin position="9"/>
        <end position="96"/>
    </location>
</feature>
<comment type="caution">
    <text evidence="2">The sequence shown here is derived from an EMBL/GenBank/DDBJ whole genome shotgun (WGS) entry which is preliminary data.</text>
</comment>
<proteinExistence type="predicted"/>
<reference evidence="2" key="1">
    <citation type="journal article" date="2015" name="Nature">
        <title>Complex archaea that bridge the gap between prokaryotes and eukaryotes.</title>
        <authorList>
            <person name="Spang A."/>
            <person name="Saw J.H."/>
            <person name="Jorgensen S.L."/>
            <person name="Zaremba-Niedzwiedzka K."/>
            <person name="Martijn J."/>
            <person name="Lind A.E."/>
            <person name="van Eijk R."/>
            <person name="Schleper C."/>
            <person name="Guy L."/>
            <person name="Ettema T.J."/>
        </authorList>
    </citation>
    <scope>NUCLEOTIDE SEQUENCE</scope>
</reference>
<protein>
    <recommendedName>
        <fullName evidence="1">Homing endonuclease LAGLIDADG domain-containing protein</fullName>
    </recommendedName>
</protein>
<dbReference type="SUPFAM" id="SSF55608">
    <property type="entry name" value="Homing endonucleases"/>
    <property type="match status" value="1"/>
</dbReference>
<accession>A0A0F8Y9J7</accession>
<gene>
    <name evidence="2" type="ORF">LCGC14_2847400</name>
</gene>
<evidence type="ECO:0000313" key="2">
    <source>
        <dbReference type="EMBL" id="KKK78053.1"/>
    </source>
</evidence>
<feature type="non-terminal residue" evidence="2">
    <location>
        <position position="1"/>
    </location>
</feature>
<organism evidence="2">
    <name type="scientific">marine sediment metagenome</name>
    <dbReference type="NCBI Taxonomy" id="412755"/>
    <lineage>
        <taxon>unclassified sequences</taxon>
        <taxon>metagenomes</taxon>
        <taxon>ecological metagenomes</taxon>
    </lineage>
</organism>
<dbReference type="EMBL" id="LAZR01054668">
    <property type="protein sequence ID" value="KKK78053.1"/>
    <property type="molecule type" value="Genomic_DNA"/>
</dbReference>
<dbReference type="GO" id="GO:0004519">
    <property type="term" value="F:endonuclease activity"/>
    <property type="evidence" value="ECO:0007669"/>
    <property type="project" value="InterPro"/>
</dbReference>
<dbReference type="InterPro" id="IPR004860">
    <property type="entry name" value="LAGLIDADG_dom"/>
</dbReference>
<dbReference type="AlphaFoldDB" id="A0A0F8Y9J7"/>
<dbReference type="Gene3D" id="3.10.28.10">
    <property type="entry name" value="Homing endonucleases"/>
    <property type="match status" value="1"/>
</dbReference>
<dbReference type="InterPro" id="IPR027434">
    <property type="entry name" value="Homing_endonucl"/>
</dbReference>
<evidence type="ECO:0000259" key="1">
    <source>
        <dbReference type="Pfam" id="PF03161"/>
    </source>
</evidence>